<protein>
    <submittedName>
        <fullName evidence="2">Uncharacterized protein</fullName>
    </submittedName>
</protein>
<evidence type="ECO:0000313" key="3">
    <source>
        <dbReference type="Proteomes" id="UP000749646"/>
    </source>
</evidence>
<feature type="region of interest" description="Disordered" evidence="1">
    <location>
        <begin position="1"/>
        <end position="161"/>
    </location>
</feature>
<keyword evidence="3" id="KW-1185">Reference proteome</keyword>
<dbReference type="OrthoDB" id="2425321at2759"/>
<feature type="compositionally biased region" description="Low complexity" evidence="1">
    <location>
        <begin position="68"/>
        <end position="97"/>
    </location>
</feature>
<feature type="compositionally biased region" description="Gly residues" evidence="1">
    <location>
        <begin position="98"/>
        <end position="109"/>
    </location>
</feature>
<accession>A0A9P6M7T9</accession>
<reference evidence="2" key="1">
    <citation type="journal article" date="2020" name="Fungal Divers.">
        <title>Resolving the Mortierellaceae phylogeny through synthesis of multi-gene phylogenetics and phylogenomics.</title>
        <authorList>
            <person name="Vandepol N."/>
            <person name="Liber J."/>
            <person name="Desiro A."/>
            <person name="Na H."/>
            <person name="Kennedy M."/>
            <person name="Barry K."/>
            <person name="Grigoriev I.V."/>
            <person name="Miller A.N."/>
            <person name="O'Donnell K."/>
            <person name="Stajich J.E."/>
            <person name="Bonito G."/>
        </authorList>
    </citation>
    <scope>NUCLEOTIDE SEQUENCE</scope>
    <source>
        <strain evidence="2">MES-2147</strain>
    </source>
</reference>
<proteinExistence type="predicted"/>
<evidence type="ECO:0000313" key="2">
    <source>
        <dbReference type="EMBL" id="KAF9972400.1"/>
    </source>
</evidence>
<dbReference type="EMBL" id="JAAAHW010004669">
    <property type="protein sequence ID" value="KAF9972400.1"/>
    <property type="molecule type" value="Genomic_DNA"/>
</dbReference>
<dbReference type="AlphaFoldDB" id="A0A9P6M7T9"/>
<gene>
    <name evidence="2" type="ORF">BGZ65_009834</name>
</gene>
<comment type="caution">
    <text evidence="2">The sequence shown here is derived from an EMBL/GenBank/DDBJ whole genome shotgun (WGS) entry which is preliminary data.</text>
</comment>
<dbReference type="Proteomes" id="UP000749646">
    <property type="component" value="Unassembled WGS sequence"/>
</dbReference>
<evidence type="ECO:0000256" key="1">
    <source>
        <dbReference type="SAM" id="MobiDB-lite"/>
    </source>
</evidence>
<name>A0A9P6M7T9_9FUNG</name>
<sequence length="182" mass="19795">MDPIITSLPSPTEMVHGESDRQSPTTVHYKKVNVPLAYPSEAIREQSNNPKTYVYPPLMSPSDEYFHQQQQQSSPTSPTTSQPINILQGRNRMDQQGRQGGGGAGGGLIGRRNSLPVRTSASLPASMVTTTMATTTAEETKTTILPSPPSSPWRRATGFTKPLTRSTTVIVDETPYPELPTD</sequence>
<organism evidence="2 3">
    <name type="scientific">Modicella reniformis</name>
    <dbReference type="NCBI Taxonomy" id="1440133"/>
    <lineage>
        <taxon>Eukaryota</taxon>
        <taxon>Fungi</taxon>
        <taxon>Fungi incertae sedis</taxon>
        <taxon>Mucoromycota</taxon>
        <taxon>Mortierellomycotina</taxon>
        <taxon>Mortierellomycetes</taxon>
        <taxon>Mortierellales</taxon>
        <taxon>Mortierellaceae</taxon>
        <taxon>Modicella</taxon>
    </lineage>
</organism>
<feature type="non-terminal residue" evidence="2">
    <location>
        <position position="182"/>
    </location>
</feature>